<gene>
    <name evidence="10" type="primary">trmFO</name>
    <name evidence="12" type="ORF">D4A47_01270</name>
</gene>
<evidence type="ECO:0000256" key="4">
    <source>
        <dbReference type="ARBA" id="ARBA00022630"/>
    </source>
</evidence>
<feature type="domain" description="MnmG N-terminal" evidence="11">
    <location>
        <begin position="4"/>
        <end position="366"/>
    </location>
</feature>
<comment type="similarity">
    <text evidence="10">Belongs to the MnmG family. TrmFO subfamily.</text>
</comment>
<evidence type="ECO:0000256" key="6">
    <source>
        <dbReference type="ARBA" id="ARBA00022694"/>
    </source>
</evidence>
<evidence type="ECO:0000313" key="13">
    <source>
        <dbReference type="Proteomes" id="UP000276301"/>
    </source>
</evidence>
<dbReference type="EC" id="2.1.1.74" evidence="10"/>
<keyword evidence="7 10" id="KW-0274">FAD</keyword>
<keyword evidence="4 10" id="KW-0285">Flavoprotein</keyword>
<dbReference type="InterPro" id="IPR004417">
    <property type="entry name" value="TrmFO"/>
</dbReference>
<evidence type="ECO:0000256" key="9">
    <source>
        <dbReference type="ARBA" id="ARBA00023027"/>
    </source>
</evidence>
<keyword evidence="3 10" id="KW-0489">Methyltransferase</keyword>
<evidence type="ECO:0000256" key="10">
    <source>
        <dbReference type="HAMAP-Rule" id="MF_01037"/>
    </source>
</evidence>
<evidence type="ECO:0000256" key="7">
    <source>
        <dbReference type="ARBA" id="ARBA00022827"/>
    </source>
</evidence>
<keyword evidence="6 10" id="KW-0819">tRNA processing</keyword>
<dbReference type="Proteomes" id="UP000276301">
    <property type="component" value="Unassembled WGS sequence"/>
</dbReference>
<comment type="subcellular location">
    <subcellularLocation>
        <location evidence="10">Cytoplasm</location>
    </subcellularLocation>
</comment>
<evidence type="ECO:0000259" key="11">
    <source>
        <dbReference type="Pfam" id="PF01134"/>
    </source>
</evidence>
<evidence type="ECO:0000256" key="3">
    <source>
        <dbReference type="ARBA" id="ARBA00022603"/>
    </source>
</evidence>
<reference evidence="12 13" key="1">
    <citation type="submission" date="2018-10" db="EMBL/GenBank/DDBJ databases">
        <title>Anaerotruncus faecis sp. nov., isolated from human feces.</title>
        <authorList>
            <person name="Wang Y.-J."/>
        </authorList>
    </citation>
    <scope>NUCLEOTIDE SEQUENCE [LARGE SCALE GENOMIC DNA]</scope>
    <source>
        <strain evidence="12 13">22A2-44</strain>
    </source>
</reference>
<dbReference type="InterPro" id="IPR002218">
    <property type="entry name" value="MnmG-rel"/>
</dbReference>
<dbReference type="GO" id="GO:0050660">
    <property type="term" value="F:flavin adenine dinucleotide binding"/>
    <property type="evidence" value="ECO:0007669"/>
    <property type="project" value="UniProtKB-UniRule"/>
</dbReference>
<dbReference type="NCBIfam" id="TIGR00137">
    <property type="entry name" value="gid_trmFO"/>
    <property type="match status" value="1"/>
</dbReference>
<keyword evidence="8 10" id="KW-0521">NADP</keyword>
<keyword evidence="13" id="KW-1185">Reference proteome</keyword>
<name>A0A498CUI6_9FIRM</name>
<sequence length="439" mass="48335">MTPVAVIGAGLAGCEAAWALANAGIPVRLHEMKPQRFSPAHHSENFAELVCSNSLKAQRIGSAAGMLKEEMRMMGSLVVACAHETSVAAGGALAVDRDAFSALVTARVRAHAQIEIVPGEVAKIPEEGDVIVATGPLTSDALAADIEARCGGSLSFYDAAAPIVTFDSLDRERVFFAARYGRGEDDYINCPFTKEEYERFYDALLSAEGAPLHSFDRSEEKVYEGCMPIEIMARRGPDTIRYGPLKPVGLRDPRTGHRPWAVVQLRRENREGSLYNLVGFQTNLKFGEQKRVFSMIPGLEHAEFARYGVMHRNTFLDSPRLLDDAFRLRSEERICFAGQITGVEGYIESAMSGILAGKQLARRLRGLPSLELPRDTMSGALCAYISDESVAEFQPMGCNMGLLPPLGERVRDKQQRYQMIAERGLGHLREVLREEQEVL</sequence>
<feature type="binding site" evidence="10">
    <location>
        <begin position="8"/>
        <end position="13"/>
    </location>
    <ligand>
        <name>FAD</name>
        <dbReference type="ChEBI" id="CHEBI:57692"/>
    </ligand>
</feature>
<keyword evidence="9 10" id="KW-0520">NAD</keyword>
<dbReference type="PANTHER" id="PTHR11806:SF2">
    <property type="entry name" value="METHYLENETETRAHYDROFOLATE--TRNA-(URACIL-5-)-METHYLTRANSFERASE TRMFO"/>
    <property type="match status" value="1"/>
</dbReference>
<dbReference type="AlphaFoldDB" id="A0A498CUI6"/>
<dbReference type="NCBIfam" id="NF003739">
    <property type="entry name" value="PRK05335.1"/>
    <property type="match status" value="1"/>
</dbReference>
<dbReference type="InterPro" id="IPR040131">
    <property type="entry name" value="MnmG_N"/>
</dbReference>
<dbReference type="EMBL" id="RCHT01000001">
    <property type="protein sequence ID" value="RLL14639.1"/>
    <property type="molecule type" value="Genomic_DNA"/>
</dbReference>
<evidence type="ECO:0000256" key="8">
    <source>
        <dbReference type="ARBA" id="ARBA00022857"/>
    </source>
</evidence>
<proteinExistence type="inferred from homology"/>
<evidence type="ECO:0000256" key="2">
    <source>
        <dbReference type="ARBA" id="ARBA00022490"/>
    </source>
</evidence>
<comment type="catalytic activity">
    <reaction evidence="10">
        <text>uridine(54) in tRNA + (6R)-5,10-methylene-5,6,7,8-tetrahydrofolate + NADPH + H(+) = 5-methyluridine(54) in tRNA + (6S)-5,6,7,8-tetrahydrofolate + NADP(+)</text>
        <dbReference type="Rhea" id="RHEA:62372"/>
        <dbReference type="Rhea" id="RHEA-COMP:10167"/>
        <dbReference type="Rhea" id="RHEA-COMP:10193"/>
        <dbReference type="ChEBI" id="CHEBI:15378"/>
        <dbReference type="ChEBI" id="CHEBI:15636"/>
        <dbReference type="ChEBI" id="CHEBI:57453"/>
        <dbReference type="ChEBI" id="CHEBI:57783"/>
        <dbReference type="ChEBI" id="CHEBI:58349"/>
        <dbReference type="ChEBI" id="CHEBI:65315"/>
        <dbReference type="ChEBI" id="CHEBI:74447"/>
        <dbReference type="EC" id="2.1.1.74"/>
    </reaction>
</comment>
<protein>
    <recommendedName>
        <fullName evidence="10">Methylenetetrahydrofolate--tRNA-(uracil-5-)-methyltransferase TrmFO</fullName>
        <ecNumber evidence="10">2.1.1.74</ecNumber>
    </recommendedName>
    <alternativeName>
        <fullName evidence="10">Folate-dependent tRNA (uracil-5-)-methyltransferase</fullName>
    </alternativeName>
    <alternativeName>
        <fullName evidence="10">Folate-dependent tRNA(M-5-U54)-methyltransferase</fullName>
    </alternativeName>
</protein>
<dbReference type="GO" id="GO:0002098">
    <property type="term" value="P:tRNA wobble uridine modification"/>
    <property type="evidence" value="ECO:0007669"/>
    <property type="project" value="TreeGrafter"/>
</dbReference>
<dbReference type="HAMAP" id="MF_01037">
    <property type="entry name" value="TrmFO"/>
    <property type="match status" value="1"/>
</dbReference>
<dbReference type="SUPFAM" id="SSF51905">
    <property type="entry name" value="FAD/NAD(P)-binding domain"/>
    <property type="match status" value="1"/>
</dbReference>
<dbReference type="Pfam" id="PF01134">
    <property type="entry name" value="GIDA"/>
    <property type="match status" value="1"/>
</dbReference>
<keyword evidence="5 10" id="KW-0808">Transferase</keyword>
<comment type="catalytic activity">
    <reaction evidence="10">
        <text>uridine(54) in tRNA + (6R)-5,10-methylene-5,6,7,8-tetrahydrofolate + NADH + H(+) = 5-methyluridine(54) in tRNA + (6S)-5,6,7,8-tetrahydrofolate + NAD(+)</text>
        <dbReference type="Rhea" id="RHEA:16873"/>
        <dbReference type="Rhea" id="RHEA-COMP:10167"/>
        <dbReference type="Rhea" id="RHEA-COMP:10193"/>
        <dbReference type="ChEBI" id="CHEBI:15378"/>
        <dbReference type="ChEBI" id="CHEBI:15636"/>
        <dbReference type="ChEBI" id="CHEBI:57453"/>
        <dbReference type="ChEBI" id="CHEBI:57540"/>
        <dbReference type="ChEBI" id="CHEBI:57945"/>
        <dbReference type="ChEBI" id="CHEBI:65315"/>
        <dbReference type="ChEBI" id="CHEBI:74447"/>
        <dbReference type="EC" id="2.1.1.74"/>
    </reaction>
</comment>
<dbReference type="GO" id="GO:0030488">
    <property type="term" value="P:tRNA methylation"/>
    <property type="evidence" value="ECO:0007669"/>
    <property type="project" value="TreeGrafter"/>
</dbReference>
<keyword evidence="2 10" id="KW-0963">Cytoplasm</keyword>
<organism evidence="12 13">
    <name type="scientific">Anaerotruncus massiliensis</name>
    <name type="common">ex Liu et al. 2021</name>
    <dbReference type="NCBI Taxonomy" id="2321404"/>
    <lineage>
        <taxon>Bacteria</taxon>
        <taxon>Bacillati</taxon>
        <taxon>Bacillota</taxon>
        <taxon>Clostridia</taxon>
        <taxon>Eubacteriales</taxon>
        <taxon>Oscillospiraceae</taxon>
        <taxon>Anaerotruncus</taxon>
    </lineage>
</organism>
<dbReference type="InterPro" id="IPR036188">
    <property type="entry name" value="FAD/NAD-bd_sf"/>
</dbReference>
<comment type="caution">
    <text evidence="12">The sequence shown here is derived from an EMBL/GenBank/DDBJ whole genome shotgun (WGS) entry which is preliminary data.</text>
</comment>
<dbReference type="PANTHER" id="PTHR11806">
    <property type="entry name" value="GLUCOSE INHIBITED DIVISION PROTEIN A"/>
    <property type="match status" value="1"/>
</dbReference>
<comment type="function">
    <text evidence="10">Catalyzes the folate-dependent formation of 5-methyl-uridine at position 54 (M-5-U54) in all tRNAs.</text>
</comment>
<comment type="cofactor">
    <cofactor evidence="1 10">
        <name>FAD</name>
        <dbReference type="ChEBI" id="CHEBI:57692"/>
    </cofactor>
</comment>
<evidence type="ECO:0000256" key="1">
    <source>
        <dbReference type="ARBA" id="ARBA00001974"/>
    </source>
</evidence>
<evidence type="ECO:0000256" key="5">
    <source>
        <dbReference type="ARBA" id="ARBA00022679"/>
    </source>
</evidence>
<dbReference type="GO" id="GO:0047151">
    <property type="term" value="F:tRNA (uracil(54)-C5)-methyltransferase activity, 5,10-methylenetetrahydrofolate-dependent"/>
    <property type="evidence" value="ECO:0007669"/>
    <property type="project" value="UniProtKB-UniRule"/>
</dbReference>
<evidence type="ECO:0000313" key="12">
    <source>
        <dbReference type="EMBL" id="RLL14639.1"/>
    </source>
</evidence>
<accession>A0A498CUI6</accession>
<dbReference type="GO" id="GO:0005829">
    <property type="term" value="C:cytosol"/>
    <property type="evidence" value="ECO:0007669"/>
    <property type="project" value="TreeGrafter"/>
</dbReference>
<dbReference type="Gene3D" id="3.50.50.60">
    <property type="entry name" value="FAD/NAD(P)-binding domain"/>
    <property type="match status" value="2"/>
</dbReference>
<dbReference type="RefSeq" id="WP_121585719.1">
    <property type="nucleotide sequence ID" value="NZ_RCHT01000001.1"/>
</dbReference>